<dbReference type="PANTHER" id="PTHR22605:SF1">
    <property type="entry name" value="RZ-TYPE DOMAIN-CONTAINING PROTEIN"/>
    <property type="match status" value="1"/>
</dbReference>
<dbReference type="GO" id="GO:0016887">
    <property type="term" value="F:ATP hydrolysis activity"/>
    <property type="evidence" value="ECO:0007669"/>
    <property type="project" value="InterPro"/>
</dbReference>
<proteinExistence type="predicted"/>
<sequence>MSPISQLAQQLPKFELVVFFDEVNTSSCLGLFKEMFMDGTLHGVTLPKNIFFTAAINPLIISRDNSQDDLQVHRRDYLVHELPQSLESLKVFYGVLDTNTLEDYIKQKIATFTIASADDSKIQMPLEAYAREILAQSILNAQQFCEKRL</sequence>
<evidence type="ECO:0000313" key="1">
    <source>
        <dbReference type="EMBL" id="CAF4367152.1"/>
    </source>
</evidence>
<dbReference type="EMBL" id="CAJOAY010023561">
    <property type="protein sequence ID" value="CAF4367152.1"/>
    <property type="molecule type" value="Genomic_DNA"/>
</dbReference>
<name>A0A820M4N2_9BILA</name>
<organism evidence="1 2">
    <name type="scientific">Adineta steineri</name>
    <dbReference type="NCBI Taxonomy" id="433720"/>
    <lineage>
        <taxon>Eukaryota</taxon>
        <taxon>Metazoa</taxon>
        <taxon>Spiralia</taxon>
        <taxon>Gnathifera</taxon>
        <taxon>Rotifera</taxon>
        <taxon>Eurotatoria</taxon>
        <taxon>Bdelloidea</taxon>
        <taxon>Adinetida</taxon>
        <taxon>Adinetidae</taxon>
        <taxon>Adineta</taxon>
    </lineage>
</organism>
<gene>
    <name evidence="1" type="ORF">OKA104_LOCUS49641</name>
</gene>
<dbReference type="AlphaFoldDB" id="A0A820M4N2"/>
<dbReference type="InterPro" id="IPR031248">
    <property type="entry name" value="RNF213"/>
</dbReference>
<feature type="non-terminal residue" evidence="1">
    <location>
        <position position="149"/>
    </location>
</feature>
<dbReference type="GO" id="GO:0004842">
    <property type="term" value="F:ubiquitin-protein transferase activity"/>
    <property type="evidence" value="ECO:0007669"/>
    <property type="project" value="InterPro"/>
</dbReference>
<dbReference type="Proteomes" id="UP000663881">
    <property type="component" value="Unassembled WGS sequence"/>
</dbReference>
<dbReference type="PANTHER" id="PTHR22605">
    <property type="entry name" value="RZ-TYPE DOMAIN-CONTAINING PROTEIN"/>
    <property type="match status" value="1"/>
</dbReference>
<accession>A0A820M4N2</accession>
<reference evidence="1" key="1">
    <citation type="submission" date="2021-02" db="EMBL/GenBank/DDBJ databases">
        <authorList>
            <person name="Nowell W R."/>
        </authorList>
    </citation>
    <scope>NUCLEOTIDE SEQUENCE</scope>
</reference>
<evidence type="ECO:0000313" key="2">
    <source>
        <dbReference type="Proteomes" id="UP000663881"/>
    </source>
</evidence>
<protein>
    <submittedName>
        <fullName evidence="1">Uncharacterized protein</fullName>
    </submittedName>
</protein>
<comment type="caution">
    <text evidence="1">The sequence shown here is derived from an EMBL/GenBank/DDBJ whole genome shotgun (WGS) entry which is preliminary data.</text>
</comment>